<reference evidence="1" key="1">
    <citation type="submission" date="2021-06" db="EMBL/GenBank/DDBJ databases">
        <authorList>
            <person name="Rolland C."/>
        </authorList>
    </citation>
    <scope>NUCLEOTIDE SEQUENCE</scope>
    <source>
        <strain evidence="1">347.936635</strain>
    </source>
</reference>
<dbReference type="EMBL" id="MZ420154">
    <property type="protein sequence ID" value="QYA18599.1"/>
    <property type="molecule type" value="Genomic_DNA"/>
</dbReference>
<evidence type="ECO:0000313" key="1">
    <source>
        <dbReference type="EMBL" id="QYA18599.1"/>
    </source>
</evidence>
<gene>
    <name evidence="1" type="ORF">KOM_12_330</name>
</gene>
<organism evidence="1">
    <name type="scientific">Clandestinovirus</name>
    <dbReference type="NCBI Taxonomy" id="2831644"/>
    <lineage>
        <taxon>Viruses</taxon>
    </lineage>
</organism>
<name>A0A8F8KLJ2_9VIRU</name>
<sequence length="338" mass="37751">MEHSYNTQPATIAYLPRYNEKAAIHRVKKSITPTESEMHAVQKLQVKSGALSRRKSRRISVSGSGDQTFVCGEDGPQSVPTFSHKRASMIVDVQSRSLSCITLSTEQLGLEHKLSSLTVDFRELFSSETWFRYAHPQQQTQTTVFTKGAQFFATTPNIVHHKLVQSDTDEIGLLMLVTFGHCTGTPNTVESKWIFIDGFQQKIAQQYSAASSGFIVANASEFNVTVLPKSLLLPRDAIAKHATMYHCSEDYLVYVECCGRELVICHLKDMSVFTAQLESTLNLTSIPTYSFSEFIGPQEARFKIGLATLQGRRDWVARLQLESGQLIVSPVINKTSFV</sequence>
<protein>
    <submittedName>
        <fullName evidence="1">Uncharacterized protein</fullName>
    </submittedName>
</protein>
<accession>A0A8F8KLJ2</accession>
<proteinExistence type="predicted"/>